<evidence type="ECO:0000256" key="9">
    <source>
        <dbReference type="ARBA" id="ARBA00022516"/>
    </source>
</evidence>
<dbReference type="GO" id="GO:0071949">
    <property type="term" value="F:FAD binding"/>
    <property type="evidence" value="ECO:0007669"/>
    <property type="project" value="InterPro"/>
</dbReference>
<dbReference type="SUPFAM" id="SSF55103">
    <property type="entry name" value="FAD-linked oxidases, C-terminal domain"/>
    <property type="match status" value="1"/>
</dbReference>
<evidence type="ECO:0000256" key="15">
    <source>
        <dbReference type="ARBA" id="ARBA00022827"/>
    </source>
</evidence>
<keyword evidence="15 23" id="KW-0274">FAD</keyword>
<comment type="function">
    <text evidence="25">Catalyzes the exchange of an acyl for a long-chain alkyl group and the formation of the ether bond in the biosynthesis of ether phospholipids.</text>
</comment>
<evidence type="ECO:0000256" key="6">
    <source>
        <dbReference type="ARBA" id="ARBA00010370"/>
    </source>
</evidence>
<dbReference type="GO" id="GO:0005777">
    <property type="term" value="C:peroxisome"/>
    <property type="evidence" value="ECO:0007669"/>
    <property type="project" value="UniProtKB-SubCell"/>
</dbReference>
<feature type="binding site" evidence="20">
    <location>
        <position position="691"/>
    </location>
    <ligand>
        <name>Zn(2+)</name>
        <dbReference type="ChEBI" id="CHEBI:29105"/>
        <label>2</label>
        <note>catalytic</note>
    </ligand>
</feature>
<dbReference type="FunFam" id="3.30.43.10:FF:000003">
    <property type="entry name" value="Alkylglycerone-phosphate synthase"/>
    <property type="match status" value="1"/>
</dbReference>
<evidence type="ECO:0000256" key="18">
    <source>
        <dbReference type="ARBA" id="ARBA00023140"/>
    </source>
</evidence>
<dbReference type="GO" id="GO:0008609">
    <property type="term" value="F:alkylglycerone-phosphate synthase activity"/>
    <property type="evidence" value="ECO:0007669"/>
    <property type="project" value="UniProtKB-EC"/>
</dbReference>
<evidence type="ECO:0000256" key="13">
    <source>
        <dbReference type="ARBA" id="ARBA00022723"/>
    </source>
</evidence>
<feature type="binding site" evidence="20">
    <location>
        <position position="645"/>
    </location>
    <ligand>
        <name>Ca(2+)</name>
        <dbReference type="ChEBI" id="CHEBI:29108"/>
        <label>3</label>
    </ligand>
</feature>
<name>A0AAE9EJL4_CAEBR</name>
<dbReference type="PRINTS" id="PR00138">
    <property type="entry name" value="MATRIXIN"/>
</dbReference>
<feature type="active site" description="Proton donor/acceptor" evidence="21">
    <location>
        <position position="507"/>
    </location>
</feature>
<evidence type="ECO:0000256" key="19">
    <source>
        <dbReference type="PIRSR" id="PIRSR621190-1"/>
    </source>
</evidence>
<evidence type="ECO:0000256" key="14">
    <source>
        <dbReference type="ARBA" id="ARBA00022801"/>
    </source>
</evidence>
<keyword evidence="16 20" id="KW-0862">Zinc</keyword>
<evidence type="ECO:0000256" key="2">
    <source>
        <dbReference type="ARBA" id="ARBA00004275"/>
    </source>
</evidence>
<keyword evidence="28" id="KW-1185">Reference proteome</keyword>
<dbReference type="InterPro" id="IPR004113">
    <property type="entry name" value="FAD-bd_oxidored_4_C"/>
</dbReference>
<evidence type="ECO:0000256" key="23">
    <source>
        <dbReference type="PIRSR" id="PIRSR625650-3"/>
    </source>
</evidence>
<evidence type="ECO:0000256" key="8">
    <source>
        <dbReference type="ARBA" id="ARBA00012385"/>
    </source>
</evidence>
<dbReference type="CDD" id="cd04278">
    <property type="entry name" value="ZnMc_MMP"/>
    <property type="match status" value="1"/>
</dbReference>
<dbReference type="GO" id="GO:0006508">
    <property type="term" value="P:proteolysis"/>
    <property type="evidence" value="ECO:0007669"/>
    <property type="project" value="UniProtKB-KW"/>
</dbReference>
<comment type="subcellular location">
    <subcellularLocation>
        <location evidence="2 25">Peroxisome</location>
    </subcellularLocation>
</comment>
<reference evidence="27 28" key="1">
    <citation type="submission" date="2022-04" db="EMBL/GenBank/DDBJ databases">
        <title>Chromosome-level reference genomes for two strains of Caenorhabditis briggsae: an improved platform for comparative genomics.</title>
        <authorList>
            <person name="Stevens L."/>
            <person name="Andersen E."/>
        </authorList>
    </citation>
    <scope>NUCLEOTIDE SEQUENCE [LARGE SCALE GENOMIC DNA]</scope>
    <source>
        <strain evidence="27">VX34</strain>
        <tissue evidence="27">Whole-organism</tissue>
    </source>
</reference>
<dbReference type="InterPro" id="IPR016171">
    <property type="entry name" value="Vanillyl_alc_oxidase_C-sub2"/>
</dbReference>
<sequence>MSSAYQTLEHDVPQSYRDKILKWNGWGYNDSQFAINKDGHVTFTGDKYDISGKVMPHFRPWFENYLGIDLNYVSPAQKLSDVVIDAPVENEDLIDFLKENNISFSNSARVRLMRAHGHTVHDMVNLREGKIPRLPDIVVWPKTEQEIVKIIEGAMSHNCAIIPIGGGTSVTNALDTPVTEKRMVISLDMALLDKILWIDRENLTCRAQAGIVGQSLERQLNKKGFTCGHEPDSIEFSTLGGWVSTRASGMKKNKYGNIEDLIVHLNFVCPKGIIQKQCQVPRMSCGPDIHQVILGSEGTFGVVSEVTMKIFPLPEVKRYGSFVFPNFESGVNFFRDVARRRIQPASLRLMDNDQFVMGQALKVASDSWWASLKSSVSKMYITSWKGFKVDEICAATCVYEGSREEVDQQEERLNKLAAEFHGVVGGEENGQYGYRLTFAIAYLRDLGMNHGVLGESFETSVPWDKVLSLCRNVKELMRREAKAQGVKHPVLASCRVTQVYDAGACVYFYFGFNARGLADGMHVYDRIETAARDEIIACGGSISHHHGVGKIRKQWMLTTNGAVGIALLKAIKSELDPANIFANANLIDIIGSPHCKFRTVQESFAKWAIALENLMEFEEILDDQEANIRVFFAKKNHSCYEEFDGKGGVVAHSMYPPFGVLHLDGDEQWYATDDKEEMDQRVIDLRMVLIHEIGHTLGLRHSRRKASVMRKHYEKPKNPHKIRLSKYDVRAIRELYGS</sequence>
<dbReference type="Gene3D" id="3.30.70.3450">
    <property type="match status" value="1"/>
</dbReference>
<comment type="cofactor">
    <cofactor evidence="1 23 25">
        <name>FAD</name>
        <dbReference type="ChEBI" id="CHEBI:57692"/>
    </cofactor>
</comment>
<dbReference type="InterPro" id="IPR021190">
    <property type="entry name" value="Pept_M10A"/>
</dbReference>
<feature type="binding site" evidence="20">
    <location>
        <position position="664"/>
    </location>
    <ligand>
        <name>Ca(2+)</name>
        <dbReference type="ChEBI" id="CHEBI:29108"/>
        <label>3</label>
    </ligand>
</feature>
<dbReference type="Gene3D" id="3.30.465.10">
    <property type="match status" value="1"/>
</dbReference>
<evidence type="ECO:0000256" key="12">
    <source>
        <dbReference type="ARBA" id="ARBA00022679"/>
    </source>
</evidence>
<keyword evidence="18 25" id="KW-0576">Peroxisome</keyword>
<keyword evidence="12 25" id="KW-0808">Transferase</keyword>
<keyword evidence="14" id="KW-0378">Hydrolase</keyword>
<dbReference type="PANTHER" id="PTHR46568">
    <property type="entry name" value="ALKYLDIHYDROXYACETONEPHOSPHATE SYNTHASE, PEROXISOMAL"/>
    <property type="match status" value="1"/>
</dbReference>
<dbReference type="GO" id="GO:0004222">
    <property type="term" value="F:metalloendopeptidase activity"/>
    <property type="evidence" value="ECO:0007669"/>
    <property type="project" value="InterPro"/>
</dbReference>
<feature type="binding site" evidence="20">
    <location>
        <position position="701"/>
    </location>
    <ligand>
        <name>Zn(2+)</name>
        <dbReference type="ChEBI" id="CHEBI:29105"/>
        <label>2</label>
        <note>catalytic</note>
    </ligand>
</feature>
<feature type="binding site" evidence="23">
    <location>
        <begin position="163"/>
        <end position="169"/>
    </location>
    <ligand>
        <name>FAD</name>
        <dbReference type="ChEBI" id="CHEBI:57692"/>
    </ligand>
</feature>
<dbReference type="Pfam" id="PF01565">
    <property type="entry name" value="FAD_binding_4"/>
    <property type="match status" value="1"/>
</dbReference>
<dbReference type="AlphaFoldDB" id="A0AAE9EJL4"/>
<dbReference type="InterPro" id="IPR001818">
    <property type="entry name" value="Pept_M10_metallopeptidase"/>
</dbReference>
<protein>
    <recommendedName>
        <fullName evidence="8 25">Alkylglycerone-phosphate synthase</fullName>
        <shortName evidence="25">Alkyl-DHAP synthase</shortName>
        <ecNumber evidence="8 25">2.5.1.26</ecNumber>
    </recommendedName>
</protein>
<dbReference type="Proteomes" id="UP000829354">
    <property type="component" value="Chromosome III"/>
</dbReference>
<comment type="cofactor">
    <cofactor evidence="20">
        <name>Ca(2+)</name>
        <dbReference type="ChEBI" id="CHEBI:29108"/>
    </cofactor>
    <text evidence="20">Can bind about 5 Ca(2+) ions per subunit.</text>
</comment>
<dbReference type="InterPro" id="IPR016169">
    <property type="entry name" value="FAD-bd_PCMH_sub2"/>
</dbReference>
<comment type="similarity">
    <text evidence="5 25">Belongs to the FAD-binding oxidoreductase/transferase type 4 family.</text>
</comment>
<feature type="binding site" evidence="20">
    <location>
        <position position="667"/>
    </location>
    <ligand>
        <name>Ca(2+)</name>
        <dbReference type="ChEBI" id="CHEBI:29108"/>
        <label>3</label>
    </ligand>
</feature>
<gene>
    <name evidence="27" type="ORF">L5515_003110</name>
</gene>
<dbReference type="GO" id="GO:0031012">
    <property type="term" value="C:extracellular matrix"/>
    <property type="evidence" value="ECO:0007669"/>
    <property type="project" value="InterPro"/>
</dbReference>
<evidence type="ECO:0000313" key="27">
    <source>
        <dbReference type="EMBL" id="UMM21415.1"/>
    </source>
</evidence>
<accession>A0AAE9EJL4</accession>
<evidence type="ECO:0000256" key="11">
    <source>
        <dbReference type="ARBA" id="ARBA00022670"/>
    </source>
</evidence>
<dbReference type="InterPro" id="IPR006094">
    <property type="entry name" value="Oxid_FAD_bind_N"/>
</dbReference>
<dbReference type="EC" id="2.5.1.26" evidence="8 25"/>
<dbReference type="InterPro" id="IPR024079">
    <property type="entry name" value="MetalloPept_cat_dom_sf"/>
</dbReference>
<feature type="binding site" evidence="20">
    <location>
        <position position="662"/>
    </location>
    <ligand>
        <name>Zn(2+)</name>
        <dbReference type="ChEBI" id="CHEBI:29105"/>
        <label>1</label>
    </ligand>
</feature>
<keyword evidence="20" id="KW-0106">Calcium</keyword>
<dbReference type="Gene3D" id="3.30.300.330">
    <property type="match status" value="1"/>
</dbReference>
<dbReference type="InterPro" id="IPR016166">
    <property type="entry name" value="FAD-bd_PCMH"/>
</dbReference>
<feature type="domain" description="FAD-binding PCMH-type" evidence="26">
    <location>
        <begin position="131"/>
        <end position="313"/>
    </location>
</feature>
<dbReference type="Gene3D" id="3.40.390.10">
    <property type="entry name" value="Collagenase (Catalytic Domain)"/>
    <property type="match status" value="1"/>
</dbReference>
<evidence type="ECO:0000256" key="20">
    <source>
        <dbReference type="PIRSR" id="PIRSR621190-2"/>
    </source>
</evidence>
<dbReference type="InterPro" id="IPR006026">
    <property type="entry name" value="Peptidase_Metallo"/>
</dbReference>
<evidence type="ECO:0000256" key="1">
    <source>
        <dbReference type="ARBA" id="ARBA00001974"/>
    </source>
</evidence>
<evidence type="ECO:0000256" key="5">
    <source>
        <dbReference type="ARBA" id="ARBA00008000"/>
    </source>
</evidence>
<dbReference type="InterPro" id="IPR033739">
    <property type="entry name" value="M10A_MMP"/>
</dbReference>
<comment type="cofactor">
    <cofactor evidence="20">
        <name>Zn(2+)</name>
        <dbReference type="ChEBI" id="CHEBI:29105"/>
    </cofactor>
    <text evidence="20">Binds 2 Zn(2+) ions per subunit.</text>
</comment>
<feature type="binding site" evidence="20">
    <location>
        <position position="695"/>
    </location>
    <ligand>
        <name>Zn(2+)</name>
        <dbReference type="ChEBI" id="CHEBI:29105"/>
        <label>2</label>
        <note>catalytic</note>
    </ligand>
</feature>
<keyword evidence="10 25" id="KW-0285">Flavoprotein</keyword>
<evidence type="ECO:0000256" key="4">
    <source>
        <dbReference type="ARBA" id="ARBA00005189"/>
    </source>
</evidence>
<evidence type="ECO:0000256" key="10">
    <source>
        <dbReference type="ARBA" id="ARBA00022630"/>
    </source>
</evidence>
<evidence type="ECO:0000256" key="25">
    <source>
        <dbReference type="RuleBase" id="RU363113"/>
    </source>
</evidence>
<dbReference type="InterPro" id="IPR016167">
    <property type="entry name" value="FAD-bd_PCMH_sub1"/>
</dbReference>
<evidence type="ECO:0000256" key="22">
    <source>
        <dbReference type="PIRSR" id="PIRSR625650-2"/>
    </source>
</evidence>
<dbReference type="Pfam" id="PF02913">
    <property type="entry name" value="FAD-oxidase_C"/>
    <property type="match status" value="1"/>
</dbReference>
<feature type="binding site" evidence="20">
    <location>
        <position position="637"/>
    </location>
    <ligand>
        <name>Zn(2+)</name>
        <dbReference type="ChEBI" id="CHEBI:29105"/>
        <label>1</label>
    </ligand>
</feature>
<proteinExistence type="inferred from homology"/>
<evidence type="ECO:0000256" key="17">
    <source>
        <dbReference type="ARBA" id="ARBA00023098"/>
    </source>
</evidence>
<evidence type="ECO:0000256" key="21">
    <source>
        <dbReference type="PIRSR" id="PIRSR625650-1"/>
    </source>
</evidence>
<feature type="site" description="Important for enzyme activity" evidence="24">
    <location>
        <position position="348"/>
    </location>
</feature>
<keyword evidence="13 20" id="KW-0479">Metal-binding</keyword>
<keyword evidence="11" id="KW-0645">Protease</keyword>
<dbReference type="FunFam" id="3.30.300.330:FF:000001">
    <property type="entry name" value="Alkylglycerone-phosphate synthase"/>
    <property type="match status" value="1"/>
</dbReference>
<dbReference type="InterPro" id="IPR016164">
    <property type="entry name" value="FAD-linked_Oxase-like_C"/>
</dbReference>
<dbReference type="SMART" id="SM00235">
    <property type="entry name" value="ZnMc"/>
    <property type="match status" value="1"/>
</dbReference>
<dbReference type="Gene3D" id="1.10.45.10">
    <property type="entry name" value="Vanillyl-alcohol Oxidase, Chain A, domain 4"/>
    <property type="match status" value="1"/>
</dbReference>
<comment type="subunit">
    <text evidence="7 25">Homodimer.</text>
</comment>
<evidence type="ECO:0000256" key="7">
    <source>
        <dbReference type="ARBA" id="ARBA00011738"/>
    </source>
</evidence>
<feature type="binding site" evidence="23">
    <location>
        <begin position="245"/>
        <end position="248"/>
    </location>
    <ligand>
        <name>FAD</name>
        <dbReference type="ChEBI" id="CHEBI:57692"/>
    </ligand>
</feature>
<dbReference type="SUPFAM" id="SSF56176">
    <property type="entry name" value="FAD-binding/transporter-associated domain-like"/>
    <property type="match status" value="1"/>
</dbReference>
<comment type="pathway">
    <text evidence="4">Lipid metabolism.</text>
</comment>
<keyword evidence="17 25" id="KW-0443">Lipid metabolism</keyword>
<feature type="binding site" evidence="20">
    <location>
        <position position="667"/>
    </location>
    <ligand>
        <name>Ca(2+)</name>
        <dbReference type="ChEBI" id="CHEBI:29108"/>
        <label>1</label>
    </ligand>
</feature>
<organism evidence="27 28">
    <name type="scientific">Caenorhabditis briggsae</name>
    <dbReference type="NCBI Taxonomy" id="6238"/>
    <lineage>
        <taxon>Eukaryota</taxon>
        <taxon>Metazoa</taxon>
        <taxon>Ecdysozoa</taxon>
        <taxon>Nematoda</taxon>
        <taxon>Chromadorea</taxon>
        <taxon>Rhabditida</taxon>
        <taxon>Rhabditina</taxon>
        <taxon>Rhabditomorpha</taxon>
        <taxon>Rhabditoidea</taxon>
        <taxon>Rhabditidae</taxon>
        <taxon>Peloderinae</taxon>
        <taxon>Caenorhabditis</taxon>
    </lineage>
</organism>
<feature type="binding site" evidence="23">
    <location>
        <begin position="297"/>
        <end position="303"/>
    </location>
    <ligand>
        <name>FAD</name>
        <dbReference type="ChEBI" id="CHEBI:57692"/>
    </ligand>
</feature>
<dbReference type="PROSITE" id="PS51387">
    <property type="entry name" value="FAD_PCMH"/>
    <property type="match status" value="1"/>
</dbReference>
<dbReference type="EMBL" id="CP092622">
    <property type="protein sequence ID" value="UMM21415.1"/>
    <property type="molecule type" value="Genomic_DNA"/>
</dbReference>
<dbReference type="InterPro" id="IPR036318">
    <property type="entry name" value="FAD-bd_PCMH-like_sf"/>
</dbReference>
<comment type="similarity">
    <text evidence="6">Belongs to the peptidase M10A family.</text>
</comment>
<feature type="binding site" evidence="23">
    <location>
        <begin position="232"/>
        <end position="238"/>
    </location>
    <ligand>
        <name>FAD</name>
        <dbReference type="ChEBI" id="CHEBI:57692"/>
    </ligand>
</feature>
<feature type="active site" evidence="19">
    <location>
        <position position="692"/>
    </location>
</feature>
<dbReference type="Gene3D" id="3.30.43.10">
    <property type="entry name" value="Uridine Diphospho-n-acetylenolpyruvylglucosamine Reductase, domain 2"/>
    <property type="match status" value="1"/>
</dbReference>
<dbReference type="InterPro" id="IPR025650">
    <property type="entry name" value="Alkyl-DHAP_Synthase"/>
</dbReference>
<dbReference type="FunFam" id="3.40.390.10:FF:000127">
    <property type="entry name" value="Predicted protein"/>
    <property type="match status" value="1"/>
</dbReference>
<evidence type="ECO:0000259" key="26">
    <source>
        <dbReference type="PROSITE" id="PS51387"/>
    </source>
</evidence>
<evidence type="ECO:0000256" key="16">
    <source>
        <dbReference type="ARBA" id="ARBA00022833"/>
    </source>
</evidence>
<dbReference type="GO" id="GO:0008610">
    <property type="term" value="P:lipid biosynthetic process"/>
    <property type="evidence" value="ECO:0007669"/>
    <property type="project" value="InterPro"/>
</dbReference>
<dbReference type="PANTHER" id="PTHR46568:SF1">
    <property type="entry name" value="ALKYLDIHYDROXYACETONEPHOSPHATE SYNTHASE, PEROXISOMAL"/>
    <property type="match status" value="1"/>
</dbReference>
<comment type="catalytic activity">
    <reaction evidence="25">
        <text>a long chain fatty alcohol + a 1-acylglycerone 3-phosphate = a 1-O-alkylglycerone 3-phosphate + a long-chain fatty acid + H(+)</text>
        <dbReference type="Rhea" id="RHEA:36171"/>
        <dbReference type="ChEBI" id="CHEBI:15378"/>
        <dbReference type="ChEBI" id="CHEBI:17135"/>
        <dbReference type="ChEBI" id="CHEBI:57534"/>
        <dbReference type="ChEBI" id="CHEBI:57560"/>
        <dbReference type="ChEBI" id="CHEBI:73315"/>
        <dbReference type="EC" id="2.5.1.26"/>
    </reaction>
</comment>
<dbReference type="Pfam" id="PF00413">
    <property type="entry name" value="Peptidase_M10"/>
    <property type="match status" value="1"/>
</dbReference>
<evidence type="ECO:0000313" key="28">
    <source>
        <dbReference type="Proteomes" id="UP000829354"/>
    </source>
</evidence>
<comment type="pathway">
    <text evidence="3 25">Glycerolipid metabolism; ether lipid biosynthesis.</text>
</comment>
<feature type="binding site" evidence="20">
    <location>
        <position position="644"/>
    </location>
    <ligand>
        <name>Ca(2+)</name>
        <dbReference type="ChEBI" id="CHEBI:29108"/>
        <label>3</label>
    </ligand>
</feature>
<feature type="binding site" evidence="20">
    <location>
        <position position="709"/>
    </location>
    <ligand>
        <name>Zn(2+)</name>
        <dbReference type="ChEBI" id="CHEBI:29105"/>
        <label>2</label>
        <note>catalytic</note>
    </ligand>
</feature>
<keyword evidence="9 25" id="KW-0444">Lipid biosynthesis</keyword>
<evidence type="ECO:0000256" key="24">
    <source>
        <dbReference type="PIRSR" id="PIRSR625650-4"/>
    </source>
</evidence>
<feature type="binding site" evidence="22">
    <location>
        <position position="444"/>
    </location>
    <ligand>
        <name>substrate</name>
    </ligand>
</feature>
<dbReference type="SUPFAM" id="SSF55486">
    <property type="entry name" value="Metalloproteases ('zincins'), catalytic domain"/>
    <property type="match status" value="1"/>
</dbReference>
<dbReference type="GO" id="GO:0008270">
    <property type="term" value="F:zinc ion binding"/>
    <property type="evidence" value="ECO:0007669"/>
    <property type="project" value="InterPro"/>
</dbReference>
<evidence type="ECO:0000256" key="3">
    <source>
        <dbReference type="ARBA" id="ARBA00004670"/>
    </source>
</evidence>
<dbReference type="Gene3D" id="3.30.160.650">
    <property type="match status" value="1"/>
</dbReference>
<feature type="binding site" evidence="20">
    <location>
        <position position="652"/>
    </location>
    <ligand>
        <name>Zn(2+)</name>
        <dbReference type="ChEBI" id="CHEBI:29105"/>
        <label>1</label>
    </ligand>
</feature>